<organism evidence="3">
    <name type="scientific">Satyrvirus sp</name>
    <dbReference type="NCBI Taxonomy" id="2487771"/>
    <lineage>
        <taxon>Viruses</taxon>
        <taxon>Varidnaviria</taxon>
        <taxon>Bamfordvirae</taxon>
        <taxon>Nucleocytoviricota</taxon>
        <taxon>Megaviricetes</taxon>
        <taxon>Imitervirales</taxon>
        <taxon>Mimiviridae</taxon>
        <taxon>Megamimivirinae</taxon>
    </lineage>
</organism>
<evidence type="ECO:0000256" key="1">
    <source>
        <dbReference type="PROSITE-ProRule" id="PRU00042"/>
    </source>
</evidence>
<feature type="domain" description="C2H2-type" evidence="2">
    <location>
        <begin position="4"/>
        <end position="35"/>
    </location>
</feature>
<dbReference type="SMART" id="SM00355">
    <property type="entry name" value="ZnF_C2H2"/>
    <property type="match status" value="2"/>
</dbReference>
<dbReference type="Pfam" id="PF00096">
    <property type="entry name" value="zf-C2H2"/>
    <property type="match status" value="2"/>
</dbReference>
<keyword evidence="1" id="KW-0479">Metal-binding</keyword>
<keyword evidence="1" id="KW-0862">Zinc</keyword>
<accession>A0A3G5AHZ7</accession>
<evidence type="ECO:0000259" key="2">
    <source>
        <dbReference type="PROSITE" id="PS50157"/>
    </source>
</evidence>
<dbReference type="InterPro" id="IPR036236">
    <property type="entry name" value="Znf_C2H2_sf"/>
</dbReference>
<dbReference type="PROSITE" id="PS50157">
    <property type="entry name" value="ZINC_FINGER_C2H2_2"/>
    <property type="match status" value="2"/>
</dbReference>
<protein>
    <recommendedName>
        <fullName evidence="2">C2H2-type domain-containing protein</fullName>
    </recommendedName>
</protein>
<reference evidence="3" key="1">
    <citation type="submission" date="2018-10" db="EMBL/GenBank/DDBJ databases">
        <title>Hidden diversity of soil giant viruses.</title>
        <authorList>
            <person name="Schulz F."/>
            <person name="Alteio L."/>
            <person name="Goudeau D."/>
            <person name="Ryan E.M."/>
            <person name="Malmstrom R.R."/>
            <person name="Blanchard J."/>
            <person name="Woyke T."/>
        </authorList>
    </citation>
    <scope>NUCLEOTIDE SEQUENCE</scope>
    <source>
        <strain evidence="3">SAV1</strain>
    </source>
</reference>
<dbReference type="Gene3D" id="3.30.160.60">
    <property type="entry name" value="Classic Zinc Finger"/>
    <property type="match status" value="1"/>
</dbReference>
<proteinExistence type="predicted"/>
<gene>
    <name evidence="3" type="ORF">Satyrvirus15_10</name>
</gene>
<name>A0A3G5AHZ7_9VIRU</name>
<dbReference type="SUPFAM" id="SSF57667">
    <property type="entry name" value="beta-beta-alpha zinc fingers"/>
    <property type="match status" value="1"/>
</dbReference>
<evidence type="ECO:0000313" key="3">
    <source>
        <dbReference type="EMBL" id="AYV85413.1"/>
    </source>
</evidence>
<sequence>MDEYKCKKCGKTFGRIYELKRHKNNQRDCVTGSKVTKTLRHACKYCKKKFSRKDAMIRHTRTCKKNKNTKIIKDSNNKNSNNKINGNENMMVNVSNKNNNNNVIYKNPTKNITINLIMFSKDGIKNLNYEDFKKIFGSNKHIIEELITQVNFNPDKPEHHNVYCADIKSGRGIVYEDNKWVHKQIEEILNTLLDAKVEDLNKILSEMQNFLNKKTRNKIKKAIEDANYDSIPPGSRKKLMKYIKNILYNNKDMIIKTKKLMNEVAPKEKIKNE</sequence>
<dbReference type="GO" id="GO:0008270">
    <property type="term" value="F:zinc ion binding"/>
    <property type="evidence" value="ECO:0007669"/>
    <property type="project" value="UniProtKB-KW"/>
</dbReference>
<dbReference type="EMBL" id="MK072451">
    <property type="protein sequence ID" value="AYV85413.1"/>
    <property type="molecule type" value="Genomic_DNA"/>
</dbReference>
<keyword evidence="1" id="KW-0863">Zinc-finger</keyword>
<dbReference type="InterPro" id="IPR013087">
    <property type="entry name" value="Znf_C2H2_type"/>
</dbReference>
<feature type="domain" description="C2H2-type" evidence="2">
    <location>
        <begin position="41"/>
        <end position="68"/>
    </location>
</feature>